<sequence length="198" mass="21817">MTVRDQLLALQWTQLKHDEAYHKDVVILPLAQRIKHMALHNAKYTAHLFEVAETGDEARLIKTLTDAFIISLASANTLNQDLGGELGEAAVAATSLPALGADLTVELARSDADPLWLVRAFARQNGQLAKACESWDHLESVPFRDLMRSCNVAILKAVLVEASARELDLAEAYRARIREVETRSIFDGHYREGAGGEA</sequence>
<dbReference type="AlphaFoldDB" id="A0AA42CDC7"/>
<reference evidence="1" key="1">
    <citation type="submission" date="2022-09" db="EMBL/GenBank/DDBJ databases">
        <title>Rhodovastum sp. nov. RN2-1 isolated from soil in Seongnam, South Korea.</title>
        <authorList>
            <person name="Le N.T."/>
        </authorList>
    </citation>
    <scope>NUCLEOTIDE SEQUENCE</scope>
    <source>
        <strain evidence="1">RN2-1</strain>
    </source>
</reference>
<proteinExistence type="predicted"/>
<keyword evidence="2" id="KW-1185">Reference proteome</keyword>
<dbReference type="RefSeq" id="WP_264713337.1">
    <property type="nucleotide sequence ID" value="NZ_JAPDNT010000004.1"/>
</dbReference>
<protein>
    <submittedName>
        <fullName evidence="1">Uncharacterized protein</fullName>
    </submittedName>
</protein>
<name>A0AA42CDC7_9PROT</name>
<comment type="caution">
    <text evidence="1">The sequence shown here is derived from an EMBL/GenBank/DDBJ whole genome shotgun (WGS) entry which is preliminary data.</text>
</comment>
<reference evidence="1" key="2">
    <citation type="submission" date="2022-10" db="EMBL/GenBank/DDBJ databases">
        <authorList>
            <person name="Trinh H.N."/>
        </authorList>
    </citation>
    <scope>NUCLEOTIDE SEQUENCE</scope>
    <source>
        <strain evidence="1">RN2-1</strain>
    </source>
</reference>
<organism evidence="1 2">
    <name type="scientific">Limobrevibacterium gyesilva</name>
    <dbReference type="NCBI Taxonomy" id="2991712"/>
    <lineage>
        <taxon>Bacteria</taxon>
        <taxon>Pseudomonadati</taxon>
        <taxon>Pseudomonadota</taxon>
        <taxon>Alphaproteobacteria</taxon>
        <taxon>Acetobacterales</taxon>
        <taxon>Acetobacteraceae</taxon>
        <taxon>Limobrevibacterium</taxon>
    </lineage>
</organism>
<dbReference type="EMBL" id="JAPDNT010000004">
    <property type="protein sequence ID" value="MCW3474693.1"/>
    <property type="molecule type" value="Genomic_DNA"/>
</dbReference>
<dbReference type="Proteomes" id="UP001165679">
    <property type="component" value="Unassembled WGS sequence"/>
</dbReference>
<gene>
    <name evidence="1" type="ORF">OL599_08860</name>
</gene>
<evidence type="ECO:0000313" key="1">
    <source>
        <dbReference type="EMBL" id="MCW3474693.1"/>
    </source>
</evidence>
<evidence type="ECO:0000313" key="2">
    <source>
        <dbReference type="Proteomes" id="UP001165679"/>
    </source>
</evidence>
<accession>A0AA42CDC7</accession>